<feature type="domain" description="F-box" evidence="1">
    <location>
        <begin position="8"/>
        <end position="57"/>
    </location>
</feature>
<keyword evidence="3" id="KW-1185">Reference proteome</keyword>
<dbReference type="PROSITE" id="PS50181">
    <property type="entry name" value="FBOX"/>
    <property type="match status" value="1"/>
</dbReference>
<gene>
    <name evidence="2" type="ORF">EV420DRAFT_1089955</name>
</gene>
<sequence length="123" mass="14152">MRARRGKLQRMMNMPLDIWLEILAYLAPGDIFHLACASRELRDSLTNPNLLSVWINPRNAESPPVPQPMIGYSEAAWIGLLFDPHCDFCPDKNVRTIDFTFRTRLCSDCRKTQYVSPNGEIQN</sequence>
<dbReference type="RefSeq" id="XP_060334774.1">
    <property type="nucleotide sequence ID" value="XM_060465778.1"/>
</dbReference>
<dbReference type="SUPFAM" id="SSF81383">
    <property type="entry name" value="F-box domain"/>
    <property type="match status" value="1"/>
</dbReference>
<proteinExistence type="predicted"/>
<organism evidence="2 3">
    <name type="scientific">Armillaria tabescens</name>
    <name type="common">Ringless honey mushroom</name>
    <name type="synonym">Agaricus tabescens</name>
    <dbReference type="NCBI Taxonomy" id="1929756"/>
    <lineage>
        <taxon>Eukaryota</taxon>
        <taxon>Fungi</taxon>
        <taxon>Dikarya</taxon>
        <taxon>Basidiomycota</taxon>
        <taxon>Agaricomycotina</taxon>
        <taxon>Agaricomycetes</taxon>
        <taxon>Agaricomycetidae</taxon>
        <taxon>Agaricales</taxon>
        <taxon>Marasmiineae</taxon>
        <taxon>Physalacriaceae</taxon>
        <taxon>Desarmillaria</taxon>
    </lineage>
</organism>
<evidence type="ECO:0000313" key="3">
    <source>
        <dbReference type="Proteomes" id="UP001175211"/>
    </source>
</evidence>
<evidence type="ECO:0000259" key="1">
    <source>
        <dbReference type="PROSITE" id="PS50181"/>
    </source>
</evidence>
<evidence type="ECO:0000313" key="2">
    <source>
        <dbReference type="EMBL" id="KAK0463464.1"/>
    </source>
</evidence>
<dbReference type="GeneID" id="85349326"/>
<dbReference type="EMBL" id="JAUEPS010000007">
    <property type="protein sequence ID" value="KAK0463464.1"/>
    <property type="molecule type" value="Genomic_DNA"/>
</dbReference>
<dbReference type="Pfam" id="PF00646">
    <property type="entry name" value="F-box"/>
    <property type="match status" value="1"/>
</dbReference>
<dbReference type="AlphaFoldDB" id="A0AA39ND85"/>
<comment type="caution">
    <text evidence="2">The sequence shown here is derived from an EMBL/GenBank/DDBJ whole genome shotgun (WGS) entry which is preliminary data.</text>
</comment>
<dbReference type="InterPro" id="IPR036047">
    <property type="entry name" value="F-box-like_dom_sf"/>
</dbReference>
<name>A0AA39ND85_ARMTA</name>
<reference evidence="2" key="1">
    <citation type="submission" date="2023-06" db="EMBL/GenBank/DDBJ databases">
        <authorList>
            <consortium name="Lawrence Berkeley National Laboratory"/>
            <person name="Ahrendt S."/>
            <person name="Sahu N."/>
            <person name="Indic B."/>
            <person name="Wong-Bajracharya J."/>
            <person name="Merenyi Z."/>
            <person name="Ke H.-M."/>
            <person name="Monk M."/>
            <person name="Kocsube S."/>
            <person name="Drula E."/>
            <person name="Lipzen A."/>
            <person name="Balint B."/>
            <person name="Henrissat B."/>
            <person name="Andreopoulos B."/>
            <person name="Martin F.M."/>
            <person name="Harder C.B."/>
            <person name="Rigling D."/>
            <person name="Ford K.L."/>
            <person name="Foster G.D."/>
            <person name="Pangilinan J."/>
            <person name="Papanicolaou A."/>
            <person name="Barry K."/>
            <person name="LaButti K."/>
            <person name="Viragh M."/>
            <person name="Koriabine M."/>
            <person name="Yan M."/>
            <person name="Riley R."/>
            <person name="Champramary S."/>
            <person name="Plett K.L."/>
            <person name="Tsai I.J."/>
            <person name="Slot J."/>
            <person name="Sipos G."/>
            <person name="Plett J."/>
            <person name="Nagy L.G."/>
            <person name="Grigoriev I.V."/>
        </authorList>
    </citation>
    <scope>NUCLEOTIDE SEQUENCE</scope>
    <source>
        <strain evidence="2">CCBAS 213</strain>
    </source>
</reference>
<protein>
    <recommendedName>
        <fullName evidence="1">F-box domain-containing protein</fullName>
    </recommendedName>
</protein>
<accession>A0AA39ND85</accession>
<dbReference type="Proteomes" id="UP001175211">
    <property type="component" value="Unassembled WGS sequence"/>
</dbReference>
<dbReference type="InterPro" id="IPR001810">
    <property type="entry name" value="F-box_dom"/>
</dbReference>